<sequence length="116" mass="12720">MPQYRGFDSEALDTAIAVGKPEHKPGASFSFILDRTRCPFLNEVCQLYEAACLNLAVARLSDEHVFRASMVPPASRGQRTQSGGRAGNGARNRPIIVEEIEQSASYELEETTSNMS</sequence>
<dbReference type="AlphaFoldDB" id="A0A067KNG2"/>
<evidence type="ECO:0000313" key="2">
    <source>
        <dbReference type="EMBL" id="KDP37736.1"/>
    </source>
</evidence>
<accession>A0A067KNG2</accession>
<reference evidence="2 3" key="1">
    <citation type="journal article" date="2014" name="PLoS ONE">
        <title>Global Analysis of Gene Expression Profiles in Physic Nut (Jatropha curcas L.) Seedlings Exposed to Salt Stress.</title>
        <authorList>
            <person name="Zhang L."/>
            <person name="Zhang C."/>
            <person name="Wu P."/>
            <person name="Chen Y."/>
            <person name="Li M."/>
            <person name="Jiang H."/>
            <person name="Wu G."/>
        </authorList>
    </citation>
    <scope>NUCLEOTIDE SEQUENCE [LARGE SCALE GENOMIC DNA]</scope>
    <source>
        <strain evidence="3">cv. GZQX0401</strain>
        <tissue evidence="2">Young leaves</tissue>
    </source>
</reference>
<keyword evidence="3" id="KW-1185">Reference proteome</keyword>
<proteinExistence type="predicted"/>
<evidence type="ECO:0000256" key="1">
    <source>
        <dbReference type="SAM" id="MobiDB-lite"/>
    </source>
</evidence>
<evidence type="ECO:0000313" key="3">
    <source>
        <dbReference type="Proteomes" id="UP000027138"/>
    </source>
</evidence>
<organism evidence="2 3">
    <name type="scientific">Jatropha curcas</name>
    <name type="common">Barbados nut</name>
    <dbReference type="NCBI Taxonomy" id="180498"/>
    <lineage>
        <taxon>Eukaryota</taxon>
        <taxon>Viridiplantae</taxon>
        <taxon>Streptophyta</taxon>
        <taxon>Embryophyta</taxon>
        <taxon>Tracheophyta</taxon>
        <taxon>Spermatophyta</taxon>
        <taxon>Magnoliopsida</taxon>
        <taxon>eudicotyledons</taxon>
        <taxon>Gunneridae</taxon>
        <taxon>Pentapetalae</taxon>
        <taxon>rosids</taxon>
        <taxon>fabids</taxon>
        <taxon>Malpighiales</taxon>
        <taxon>Euphorbiaceae</taxon>
        <taxon>Crotonoideae</taxon>
        <taxon>Jatropheae</taxon>
        <taxon>Jatropha</taxon>
    </lineage>
</organism>
<name>A0A067KNG2_JATCU</name>
<feature type="region of interest" description="Disordered" evidence="1">
    <location>
        <begin position="71"/>
        <end position="94"/>
    </location>
</feature>
<gene>
    <name evidence="2" type="ORF">JCGZ_05226</name>
</gene>
<dbReference type="Proteomes" id="UP000027138">
    <property type="component" value="Unassembled WGS sequence"/>
</dbReference>
<dbReference type="EMBL" id="KK914384">
    <property type="protein sequence ID" value="KDP37736.1"/>
    <property type="molecule type" value="Genomic_DNA"/>
</dbReference>
<protein>
    <submittedName>
        <fullName evidence="2">Uncharacterized protein</fullName>
    </submittedName>
</protein>